<feature type="region of interest" description="Disordered" evidence="1">
    <location>
        <begin position="35"/>
        <end position="68"/>
    </location>
</feature>
<dbReference type="AlphaFoldDB" id="A0A919D9V8"/>
<evidence type="ECO:0000256" key="2">
    <source>
        <dbReference type="SAM" id="SignalP"/>
    </source>
</evidence>
<reference evidence="3" key="1">
    <citation type="journal article" date="2014" name="Int. J. Syst. Evol. Microbiol.">
        <title>Complete genome sequence of Corynebacterium casei LMG S-19264T (=DSM 44701T), isolated from a smear-ripened cheese.</title>
        <authorList>
            <consortium name="US DOE Joint Genome Institute (JGI-PGF)"/>
            <person name="Walter F."/>
            <person name="Albersmeier A."/>
            <person name="Kalinowski J."/>
            <person name="Ruckert C."/>
        </authorList>
    </citation>
    <scope>NUCLEOTIDE SEQUENCE</scope>
    <source>
        <strain evidence="3">KCTC 32020</strain>
    </source>
</reference>
<dbReference type="RefSeq" id="WP_146472680.1">
    <property type="nucleotide sequence ID" value="NZ_BNCF01000001.1"/>
</dbReference>
<proteinExistence type="predicted"/>
<evidence type="ECO:0000313" key="4">
    <source>
        <dbReference type="Proteomes" id="UP000636453"/>
    </source>
</evidence>
<reference evidence="3" key="2">
    <citation type="submission" date="2020-09" db="EMBL/GenBank/DDBJ databases">
        <authorList>
            <person name="Sun Q."/>
            <person name="Kim S."/>
        </authorList>
    </citation>
    <scope>NUCLEOTIDE SEQUENCE</scope>
    <source>
        <strain evidence="3">KCTC 32020</strain>
    </source>
</reference>
<keyword evidence="2" id="KW-0732">Signal</keyword>
<feature type="signal peptide" evidence="2">
    <location>
        <begin position="1"/>
        <end position="26"/>
    </location>
</feature>
<evidence type="ECO:0000313" key="3">
    <source>
        <dbReference type="EMBL" id="GHE26483.1"/>
    </source>
</evidence>
<accession>A0A919D9V8</accession>
<feature type="chain" id="PRO_5036828095" description="Lipoprotein" evidence="2">
    <location>
        <begin position="27"/>
        <end position="200"/>
    </location>
</feature>
<evidence type="ECO:0008006" key="5">
    <source>
        <dbReference type="Google" id="ProtNLM"/>
    </source>
</evidence>
<dbReference type="Proteomes" id="UP000636453">
    <property type="component" value="Unassembled WGS sequence"/>
</dbReference>
<dbReference type="OrthoDB" id="6059009at2"/>
<protein>
    <recommendedName>
        <fullName evidence="5">Lipoprotein</fullName>
    </recommendedName>
</protein>
<organism evidence="3 4">
    <name type="scientific">Vulcaniibacterium thermophilum</name>
    <dbReference type="NCBI Taxonomy" id="1169913"/>
    <lineage>
        <taxon>Bacteria</taxon>
        <taxon>Pseudomonadati</taxon>
        <taxon>Pseudomonadota</taxon>
        <taxon>Gammaproteobacteria</taxon>
        <taxon>Lysobacterales</taxon>
        <taxon>Lysobacteraceae</taxon>
        <taxon>Vulcaniibacterium</taxon>
    </lineage>
</organism>
<keyword evidence="4" id="KW-1185">Reference proteome</keyword>
<dbReference type="PROSITE" id="PS51257">
    <property type="entry name" value="PROKAR_LIPOPROTEIN"/>
    <property type="match status" value="1"/>
</dbReference>
<comment type="caution">
    <text evidence="3">The sequence shown here is derived from an EMBL/GenBank/DDBJ whole genome shotgun (WGS) entry which is preliminary data.</text>
</comment>
<evidence type="ECO:0000256" key="1">
    <source>
        <dbReference type="SAM" id="MobiDB-lite"/>
    </source>
</evidence>
<dbReference type="EMBL" id="BNCF01000001">
    <property type="protein sequence ID" value="GHE26483.1"/>
    <property type="molecule type" value="Genomic_DNA"/>
</dbReference>
<name>A0A919D9V8_9GAMM</name>
<sequence>MTSRAFDLLRACGLALLLAPALTACDADSLPSAPRPARLTAPGGRDAAPVAPPSTPASPARFEAGQAGGDALPEPIARALQTDERVLDCGEGVRDGVSRFRPDWVAAHRVDLDGDVRPDWVVGGVHPCLREAENAFWWVYAGTADGARALMRGERATALEVMRTRTRGFHDLQLHAVSGRGQPLVSTLRYDGAAYVTGSP</sequence>
<gene>
    <name evidence="3" type="ORF">GCM10007167_04670</name>
</gene>